<feature type="region of interest" description="Disordered" evidence="1">
    <location>
        <begin position="226"/>
        <end position="272"/>
    </location>
</feature>
<evidence type="ECO:0000256" key="1">
    <source>
        <dbReference type="SAM" id="MobiDB-lite"/>
    </source>
</evidence>
<name>K0SZW7_THAOC</name>
<feature type="region of interest" description="Disordered" evidence="1">
    <location>
        <begin position="42"/>
        <end position="85"/>
    </location>
</feature>
<protein>
    <submittedName>
        <fullName evidence="2">Uncharacterized protein</fullName>
    </submittedName>
</protein>
<dbReference type="OrthoDB" id="47961at2759"/>
<organism evidence="2 3">
    <name type="scientific">Thalassiosira oceanica</name>
    <name type="common">Marine diatom</name>
    <dbReference type="NCBI Taxonomy" id="159749"/>
    <lineage>
        <taxon>Eukaryota</taxon>
        <taxon>Sar</taxon>
        <taxon>Stramenopiles</taxon>
        <taxon>Ochrophyta</taxon>
        <taxon>Bacillariophyta</taxon>
        <taxon>Coscinodiscophyceae</taxon>
        <taxon>Thalassiosirophycidae</taxon>
        <taxon>Thalassiosirales</taxon>
        <taxon>Thalassiosiraceae</taxon>
        <taxon>Thalassiosira</taxon>
    </lineage>
</organism>
<keyword evidence="3" id="KW-1185">Reference proteome</keyword>
<reference evidence="2 3" key="1">
    <citation type="journal article" date="2012" name="Genome Biol.">
        <title>Genome and low-iron response of an oceanic diatom adapted to chronic iron limitation.</title>
        <authorList>
            <person name="Lommer M."/>
            <person name="Specht M."/>
            <person name="Roy A.S."/>
            <person name="Kraemer L."/>
            <person name="Andreson R."/>
            <person name="Gutowska M.A."/>
            <person name="Wolf J."/>
            <person name="Bergner S.V."/>
            <person name="Schilhabel M.B."/>
            <person name="Klostermeier U.C."/>
            <person name="Beiko R.G."/>
            <person name="Rosenstiel P."/>
            <person name="Hippler M."/>
            <person name="Laroche J."/>
        </authorList>
    </citation>
    <scope>NUCLEOTIDE SEQUENCE [LARGE SCALE GENOMIC DNA]</scope>
    <source>
        <strain evidence="2 3">CCMP1005</strain>
    </source>
</reference>
<dbReference type="eggNOG" id="ENOG502SYGJ">
    <property type="taxonomic scope" value="Eukaryota"/>
</dbReference>
<feature type="region of interest" description="Disordered" evidence="1">
    <location>
        <begin position="108"/>
        <end position="151"/>
    </location>
</feature>
<sequence>MSPQSEATANINARWSSNICSTQDSATAETSVTTEYALHKIESADSQHTANSEIDGELNKSPLERKRSLDRPTKSSSLPSNDTAQQPFLSSYGSAFLSGIFADIAQASESTSHSHPSSQSSHSLLPDAAEDGPRPKKARSSASTSLGRHRKSFKALSRLADGTQGADASSSAVVSPRPNKSALKIQLFNGQVSRLQDLAFPTLPNIPAAVSSGSWSAAASLSIVTPRDSQGEAEAKQQDDSPSYGWFVSMDDDASGDTSKHQPPTSGFLPDTEAHLAFKTVSAPSSQDIEVQQALAADTVDDVLGDFF</sequence>
<dbReference type="AlphaFoldDB" id="K0SZW7"/>
<gene>
    <name evidence="2" type="ORF">THAOC_06588</name>
</gene>
<feature type="compositionally biased region" description="Basic and acidic residues" evidence="1">
    <location>
        <begin position="62"/>
        <end position="73"/>
    </location>
</feature>
<dbReference type="Proteomes" id="UP000266841">
    <property type="component" value="Unassembled WGS sequence"/>
</dbReference>
<comment type="caution">
    <text evidence="2">The sequence shown here is derived from an EMBL/GenBank/DDBJ whole genome shotgun (WGS) entry which is preliminary data.</text>
</comment>
<dbReference type="EMBL" id="AGNL01006587">
    <property type="protein sequence ID" value="EJK71928.1"/>
    <property type="molecule type" value="Genomic_DNA"/>
</dbReference>
<evidence type="ECO:0000313" key="2">
    <source>
        <dbReference type="EMBL" id="EJK71928.1"/>
    </source>
</evidence>
<feature type="compositionally biased region" description="Low complexity" evidence="1">
    <location>
        <begin position="108"/>
        <end position="123"/>
    </location>
</feature>
<accession>K0SZW7</accession>
<proteinExistence type="predicted"/>
<feature type="region of interest" description="Disordered" evidence="1">
    <location>
        <begin position="1"/>
        <end position="29"/>
    </location>
</feature>
<evidence type="ECO:0000313" key="3">
    <source>
        <dbReference type="Proteomes" id="UP000266841"/>
    </source>
</evidence>
<dbReference type="OMA" id="GWFVSMD"/>
<feature type="compositionally biased region" description="Polar residues" evidence="1">
    <location>
        <begin position="74"/>
        <end position="85"/>
    </location>
</feature>
<feature type="compositionally biased region" description="Basic and acidic residues" evidence="1">
    <location>
        <begin position="229"/>
        <end position="239"/>
    </location>
</feature>